<feature type="coiled-coil region" evidence="5">
    <location>
        <begin position="104"/>
        <end position="131"/>
    </location>
</feature>
<evidence type="ECO:0000256" key="1">
    <source>
        <dbReference type="ARBA" id="ARBA00022737"/>
    </source>
</evidence>
<evidence type="ECO:0000256" key="6">
    <source>
        <dbReference type="SAM" id="MobiDB-lite"/>
    </source>
</evidence>
<dbReference type="InterPro" id="IPR019734">
    <property type="entry name" value="TPR_rpt"/>
</dbReference>
<feature type="compositionally biased region" description="Low complexity" evidence="6">
    <location>
        <begin position="291"/>
        <end position="302"/>
    </location>
</feature>
<keyword evidence="9" id="KW-1185">Reference proteome</keyword>
<dbReference type="EMBL" id="CP141881">
    <property type="protein sequence ID" value="WRT63519.1"/>
    <property type="molecule type" value="Genomic_DNA"/>
</dbReference>
<accession>A0ABZ1CP55</accession>
<dbReference type="PANTHER" id="PTHR46423">
    <property type="entry name" value="RNA POLYMERASE II-ASSOCIATED PROTEIN 3"/>
    <property type="match status" value="1"/>
</dbReference>
<evidence type="ECO:0000256" key="4">
    <source>
        <dbReference type="ARBA" id="ARBA00040133"/>
    </source>
</evidence>
<dbReference type="Gene3D" id="1.25.40.10">
    <property type="entry name" value="Tetratricopeptide repeat domain"/>
    <property type="match status" value="1"/>
</dbReference>
<keyword evidence="5" id="KW-0175">Coiled coil</keyword>
<dbReference type="SUPFAM" id="SSF48452">
    <property type="entry name" value="TPR-like"/>
    <property type="match status" value="1"/>
</dbReference>
<dbReference type="GeneID" id="87952555"/>
<evidence type="ECO:0000256" key="3">
    <source>
        <dbReference type="ARBA" id="ARBA00038275"/>
    </source>
</evidence>
<feature type="compositionally biased region" description="Polar residues" evidence="6">
    <location>
        <begin position="188"/>
        <end position="211"/>
    </location>
</feature>
<evidence type="ECO:0000256" key="2">
    <source>
        <dbReference type="ARBA" id="ARBA00022803"/>
    </source>
</evidence>
<evidence type="ECO:0000256" key="5">
    <source>
        <dbReference type="SAM" id="Coils"/>
    </source>
</evidence>
<keyword evidence="1" id="KW-0677">Repeat</keyword>
<feature type="region of interest" description="Disordered" evidence="6">
    <location>
        <begin position="154"/>
        <end position="311"/>
    </location>
</feature>
<sequence>MSIKVDADKSAKSRADGNVSFKKGKWVEAIGHYTNAIIYNPTEHIAYSNRAQAFLKLDKYQDAERDCTTCLSLDGRNVKALYRRGLARKGLGKVEGAIQDLEHVLSIEKNNQIVQDELEELQLILQKSKEKKNYISKRPISPPRSIPSASIEEISDETSTLSIEPPSSPSSSATEISSDSHKKLNEIQKPSMNPTNTVDGGPGTTSSSFASLKQARQGKKKTFANNSTIPSASSISPETKDQQPTTKANPTEPSSSTDRSRISTPTTASTIISNGSTTNRPKQFITPENPSPCTISTPSTSNPSPPSTLPANLDVQSISPGSGLLLLRHLSSSSSYNYDLLSLYPASNIPIILKDLLEPDNLGLILLALSHGIDHDNTSEGKTNIKEVLVRLKQTKRWKINFAMLSRKEKDAGEKAWKGCGGQGELR</sequence>
<dbReference type="SMART" id="SM00028">
    <property type="entry name" value="TPR"/>
    <property type="match status" value="3"/>
</dbReference>
<evidence type="ECO:0000259" key="7">
    <source>
        <dbReference type="Pfam" id="PF13877"/>
    </source>
</evidence>
<dbReference type="RefSeq" id="XP_062788259.1">
    <property type="nucleotide sequence ID" value="XM_062932208.1"/>
</dbReference>
<protein>
    <recommendedName>
        <fullName evidence="4">RNA polymerase II-associated protein 3</fullName>
    </recommendedName>
</protein>
<feature type="compositionally biased region" description="Low complexity" evidence="6">
    <location>
        <begin position="154"/>
        <end position="177"/>
    </location>
</feature>
<comment type="similarity">
    <text evidence="3">Belongs to the RPAP3 family.</text>
</comment>
<dbReference type="PANTHER" id="PTHR46423:SF1">
    <property type="entry name" value="RNA POLYMERASE II-ASSOCIATED PROTEIN 3"/>
    <property type="match status" value="1"/>
</dbReference>
<dbReference type="Pfam" id="PF13877">
    <property type="entry name" value="RPAP3_C"/>
    <property type="match status" value="1"/>
</dbReference>
<dbReference type="InterPro" id="IPR051966">
    <property type="entry name" value="RPAP3"/>
</dbReference>
<dbReference type="InterPro" id="IPR011990">
    <property type="entry name" value="TPR-like_helical_dom_sf"/>
</dbReference>
<dbReference type="InterPro" id="IPR025986">
    <property type="entry name" value="RPAP3-like_C"/>
</dbReference>
<keyword evidence="2" id="KW-0802">TPR repeat</keyword>
<reference evidence="8 9" key="1">
    <citation type="submission" date="2024-01" db="EMBL/GenBank/DDBJ databases">
        <title>Comparative genomics of Cryptococcus and Kwoniella reveals pathogenesis evolution and contrasting modes of karyotype evolution via chromosome fusion or intercentromeric recombination.</title>
        <authorList>
            <person name="Coelho M.A."/>
            <person name="David-Palma M."/>
            <person name="Shea T."/>
            <person name="Bowers K."/>
            <person name="McGinley-Smith S."/>
            <person name="Mohammad A.W."/>
            <person name="Gnirke A."/>
            <person name="Yurkov A.M."/>
            <person name="Nowrousian M."/>
            <person name="Sun S."/>
            <person name="Cuomo C.A."/>
            <person name="Heitman J."/>
        </authorList>
    </citation>
    <scope>NUCLEOTIDE SEQUENCE [LARGE SCALE GENOMIC DNA]</scope>
    <source>
        <strain evidence="8">CBS 11374</strain>
    </source>
</reference>
<dbReference type="Proteomes" id="UP001329825">
    <property type="component" value="Chromosome 1"/>
</dbReference>
<feature type="compositionally biased region" description="Low complexity" evidence="6">
    <location>
        <begin position="262"/>
        <end position="273"/>
    </location>
</feature>
<evidence type="ECO:0000313" key="8">
    <source>
        <dbReference type="EMBL" id="WRT63519.1"/>
    </source>
</evidence>
<feature type="domain" description="RNA-polymerase II-associated protein 3-like C-terminal" evidence="7">
    <location>
        <begin position="327"/>
        <end position="410"/>
    </location>
</feature>
<gene>
    <name evidence="8" type="ORF">IL334_000424</name>
</gene>
<evidence type="ECO:0000313" key="9">
    <source>
        <dbReference type="Proteomes" id="UP001329825"/>
    </source>
</evidence>
<organism evidence="8 9">
    <name type="scientific">Kwoniella shivajii</name>
    <dbReference type="NCBI Taxonomy" id="564305"/>
    <lineage>
        <taxon>Eukaryota</taxon>
        <taxon>Fungi</taxon>
        <taxon>Dikarya</taxon>
        <taxon>Basidiomycota</taxon>
        <taxon>Agaricomycotina</taxon>
        <taxon>Tremellomycetes</taxon>
        <taxon>Tremellales</taxon>
        <taxon>Cryptococcaceae</taxon>
        <taxon>Kwoniella</taxon>
    </lineage>
</organism>
<proteinExistence type="inferred from homology"/>
<dbReference type="Pfam" id="PF13181">
    <property type="entry name" value="TPR_8"/>
    <property type="match status" value="1"/>
</dbReference>
<feature type="compositionally biased region" description="Polar residues" evidence="6">
    <location>
        <begin position="223"/>
        <end position="257"/>
    </location>
</feature>
<name>A0ABZ1CP55_9TREE</name>